<gene>
    <name evidence="7" type="ORF">HDF22_004099</name>
</gene>
<dbReference type="InterPro" id="IPR002241">
    <property type="entry name" value="Glyco_hydro_27"/>
</dbReference>
<evidence type="ECO:0000313" key="7">
    <source>
        <dbReference type="EMBL" id="MBB6129962.1"/>
    </source>
</evidence>
<proteinExistence type="inferred from homology"/>
<dbReference type="EMBL" id="JACHCA010000012">
    <property type="protein sequence ID" value="MBB6129962.1"/>
    <property type="molecule type" value="Genomic_DNA"/>
</dbReference>
<evidence type="ECO:0000256" key="5">
    <source>
        <dbReference type="RuleBase" id="RU361168"/>
    </source>
</evidence>
<reference evidence="7 8" key="1">
    <citation type="submission" date="2020-08" db="EMBL/GenBank/DDBJ databases">
        <title>Genomic Encyclopedia of Type Strains, Phase IV (KMG-V): Genome sequencing to study the core and pangenomes of soil and plant-associated prokaryotes.</title>
        <authorList>
            <person name="Whitman W."/>
        </authorList>
    </citation>
    <scope>NUCLEOTIDE SEQUENCE [LARGE SCALE GENOMIC DNA]</scope>
    <source>
        <strain evidence="7 8">MP601</strain>
    </source>
</reference>
<dbReference type="Proteomes" id="UP000548326">
    <property type="component" value="Unassembled WGS sequence"/>
</dbReference>
<protein>
    <recommendedName>
        <fullName evidence="5">Alpha-galactosidase</fullName>
        <ecNumber evidence="5">3.2.1.22</ecNumber>
    </recommendedName>
    <alternativeName>
        <fullName evidence="5">Melibiase</fullName>
    </alternativeName>
</protein>
<keyword evidence="3 5" id="KW-0378">Hydrolase</keyword>
<dbReference type="PANTHER" id="PTHR11452">
    <property type="entry name" value="ALPHA-GALACTOSIDASE/ALPHA-N-ACETYLGALACTOSAMINIDASE"/>
    <property type="match status" value="1"/>
</dbReference>
<dbReference type="InterPro" id="IPR013783">
    <property type="entry name" value="Ig-like_fold"/>
</dbReference>
<dbReference type="SUPFAM" id="SSF51445">
    <property type="entry name" value="(Trans)glycosidases"/>
    <property type="match status" value="1"/>
</dbReference>
<dbReference type="RefSeq" id="WP_183588892.1">
    <property type="nucleotide sequence ID" value="NZ_JACHCA010000012.1"/>
</dbReference>
<name>A0A841JI56_9SPHI</name>
<dbReference type="Pfam" id="PF05345">
    <property type="entry name" value="He_PIG"/>
    <property type="match status" value="1"/>
</dbReference>
<dbReference type="Gene3D" id="2.60.40.10">
    <property type="entry name" value="Immunoglobulins"/>
    <property type="match status" value="1"/>
</dbReference>
<dbReference type="EC" id="3.2.1.22" evidence="5"/>
<dbReference type="Gene3D" id="3.20.20.70">
    <property type="entry name" value="Aldolase class I"/>
    <property type="match status" value="1"/>
</dbReference>
<dbReference type="AlphaFoldDB" id="A0A841JI56"/>
<evidence type="ECO:0000313" key="8">
    <source>
        <dbReference type="Proteomes" id="UP000548326"/>
    </source>
</evidence>
<feature type="domain" description="Alpha galactosidase C-terminal" evidence="6">
    <location>
        <begin position="441"/>
        <end position="515"/>
    </location>
</feature>
<dbReference type="InterPro" id="IPR017853">
    <property type="entry name" value="GH"/>
</dbReference>
<organism evidence="7 8">
    <name type="scientific">Mucilaginibacter lappiensis</name>
    <dbReference type="NCBI Taxonomy" id="354630"/>
    <lineage>
        <taxon>Bacteria</taxon>
        <taxon>Pseudomonadati</taxon>
        <taxon>Bacteroidota</taxon>
        <taxon>Sphingobacteriia</taxon>
        <taxon>Sphingobacteriales</taxon>
        <taxon>Sphingobacteriaceae</taxon>
        <taxon>Mucilaginibacter</taxon>
    </lineage>
</organism>
<dbReference type="Pfam" id="PF17801">
    <property type="entry name" value="Melibiase_C"/>
    <property type="match status" value="1"/>
</dbReference>
<dbReference type="InterPro" id="IPR041233">
    <property type="entry name" value="Melibiase_C"/>
</dbReference>
<evidence type="ECO:0000256" key="3">
    <source>
        <dbReference type="ARBA" id="ARBA00022801"/>
    </source>
</evidence>
<dbReference type="SUPFAM" id="SSF51011">
    <property type="entry name" value="Glycosyl hydrolase domain"/>
    <property type="match status" value="1"/>
</dbReference>
<evidence type="ECO:0000259" key="6">
    <source>
        <dbReference type="Pfam" id="PF17801"/>
    </source>
</evidence>
<dbReference type="GO" id="GO:0005975">
    <property type="term" value="P:carbohydrate metabolic process"/>
    <property type="evidence" value="ECO:0007669"/>
    <property type="project" value="InterPro"/>
</dbReference>
<dbReference type="InterPro" id="IPR013780">
    <property type="entry name" value="Glyco_hydro_b"/>
</dbReference>
<evidence type="ECO:0000256" key="2">
    <source>
        <dbReference type="ARBA" id="ARBA00022729"/>
    </source>
</evidence>
<dbReference type="PANTHER" id="PTHR11452:SF75">
    <property type="entry name" value="ALPHA-GALACTOSIDASE MEL1"/>
    <property type="match status" value="1"/>
</dbReference>
<dbReference type="CDD" id="cd14792">
    <property type="entry name" value="GH27"/>
    <property type="match status" value="1"/>
</dbReference>
<dbReference type="InterPro" id="IPR013785">
    <property type="entry name" value="Aldolase_TIM"/>
</dbReference>
<dbReference type="Gene3D" id="2.60.40.1180">
    <property type="entry name" value="Golgi alpha-mannosidase II"/>
    <property type="match status" value="1"/>
</dbReference>
<dbReference type="SUPFAM" id="SSF49313">
    <property type="entry name" value="Cadherin-like"/>
    <property type="match status" value="1"/>
</dbReference>
<keyword evidence="5" id="KW-1015">Disulfide bond</keyword>
<dbReference type="InterPro" id="IPR015919">
    <property type="entry name" value="Cadherin-like_sf"/>
</dbReference>
<evidence type="ECO:0000256" key="4">
    <source>
        <dbReference type="ARBA" id="ARBA00023295"/>
    </source>
</evidence>
<dbReference type="Pfam" id="PF16499">
    <property type="entry name" value="Melibiase_2"/>
    <property type="match status" value="1"/>
</dbReference>
<dbReference type="GO" id="GO:0004557">
    <property type="term" value="F:alpha-galactosidase activity"/>
    <property type="evidence" value="ECO:0007669"/>
    <property type="project" value="UniProtKB-EC"/>
</dbReference>
<keyword evidence="4 5" id="KW-0326">Glycosidase</keyword>
<comment type="caution">
    <text evidence="7">The sequence shown here is derived from an EMBL/GenBank/DDBJ whole genome shotgun (WGS) entry which is preliminary data.</text>
</comment>
<dbReference type="PRINTS" id="PR00740">
    <property type="entry name" value="GLHYDRLASE27"/>
</dbReference>
<evidence type="ECO:0000256" key="1">
    <source>
        <dbReference type="ARBA" id="ARBA00009743"/>
    </source>
</evidence>
<keyword evidence="2" id="KW-0732">Signal</keyword>
<comment type="similarity">
    <text evidence="1 5">Belongs to the glycosyl hydrolase 27 family.</text>
</comment>
<comment type="catalytic activity">
    <reaction evidence="5">
        <text>Hydrolysis of terminal, non-reducing alpha-D-galactose residues in alpha-D-galactosides, including galactose oligosaccharides, galactomannans and galactolipids.</text>
        <dbReference type="EC" id="3.2.1.22"/>
    </reaction>
</comment>
<dbReference type="GO" id="GO:0005509">
    <property type="term" value="F:calcium ion binding"/>
    <property type="evidence" value="ECO:0007669"/>
    <property type="project" value="InterPro"/>
</dbReference>
<dbReference type="GO" id="GO:0016020">
    <property type="term" value="C:membrane"/>
    <property type="evidence" value="ECO:0007669"/>
    <property type="project" value="InterPro"/>
</dbReference>
<sequence length="520" mass="58315">MIKKFFTVITHVLLCGYCYAQQDSIPQINGPRLFGARPDKVFIYPVPVSGAQPILMAAKGLPSTVQFDAHTGIITGKIHTAGTYPIKLTAKNKFGKTTRVFSLVIGPRLALTPPMGWSSWYSYGRNVTQKQIELTAKLMKEKGLQQLGWSLLELDDPWANQPVKNNPVWTELKTQPDNKVYRYYEGPDDLTTRQGAPRDGSGNIVPNSFFPDMKGMTETLHRQGFKAGIYSSPGPLTCGGAAGSYQHELLDAKYWSDMGFDYLKYDWCSYGAFAKDTSRAEYMKPYKLMAGALHQQQRDIIFSLCQYGMGNVWEWGNEAGGQLWRTEQDIRDNWNSIHNAMKKLADKAAYVKPGNWNDPDILQIGTIGGNDEDGKKRVNHLSAEEQKTHFSMWCMLSAPLLIGANMEYIDDATLRLLKNKEMIAVDQDALGKAAKRLKLMDNQLEVWQKPMEDGSFIIALLNASDNTIASNINILNFELPLLPVTITDLWTKQPIRFPEGDISISIPSHGVMILKCNLSK</sequence>
<accession>A0A841JI56</accession>